<dbReference type="Gene3D" id="1.10.10.350">
    <property type="match status" value="1"/>
</dbReference>
<dbReference type="SUPFAM" id="SSF48163">
    <property type="entry name" value="An anticodon-binding domain of class I aminoacyl-tRNA synthetases"/>
    <property type="match status" value="1"/>
</dbReference>
<protein>
    <recommendedName>
        <fullName evidence="7">Glutamate--tRNA ligase</fullName>
        <ecNumber evidence="7">6.1.1.17</ecNumber>
    </recommendedName>
    <alternativeName>
        <fullName evidence="7">Glutamyl-tRNA synthetase</fullName>
        <shortName evidence="7">GluRS</shortName>
    </alternativeName>
</protein>
<dbReference type="RefSeq" id="WP_237362734.1">
    <property type="nucleotide sequence ID" value="NZ_CAKLDM010000002.1"/>
</dbReference>
<dbReference type="InterPro" id="IPR045462">
    <property type="entry name" value="aa-tRNA-synth_I_cd-bd"/>
</dbReference>
<dbReference type="SUPFAM" id="SSF52374">
    <property type="entry name" value="Nucleotidylyl transferase"/>
    <property type="match status" value="1"/>
</dbReference>
<comment type="similarity">
    <text evidence="1 7">Belongs to the class-I aminoacyl-tRNA synthetase family. Glutamate--tRNA ligase type 1 subfamily.</text>
</comment>
<evidence type="ECO:0000259" key="8">
    <source>
        <dbReference type="Pfam" id="PF00749"/>
    </source>
</evidence>
<comment type="function">
    <text evidence="7">Catalyzes the attachment of glutamate to tRNA(Glu) in a two-step reaction: glutamate is first activated by ATP to form Glu-AMP and then transferred to the acceptor end of tRNA(Glu).</text>
</comment>
<keyword evidence="7" id="KW-0963">Cytoplasm</keyword>
<evidence type="ECO:0000256" key="4">
    <source>
        <dbReference type="ARBA" id="ARBA00022840"/>
    </source>
</evidence>
<feature type="binding site" evidence="7">
    <location>
        <position position="243"/>
    </location>
    <ligand>
        <name>ATP</name>
        <dbReference type="ChEBI" id="CHEBI:30616"/>
    </ligand>
</feature>
<keyword evidence="5 7" id="KW-0648">Protein biosynthesis</keyword>
<dbReference type="PANTHER" id="PTHR43311:SF2">
    <property type="entry name" value="GLUTAMATE--TRNA LIGASE, MITOCHONDRIAL-RELATED"/>
    <property type="match status" value="1"/>
</dbReference>
<proteinExistence type="inferred from homology"/>
<dbReference type="PROSITE" id="PS00178">
    <property type="entry name" value="AA_TRNA_LIGASE_I"/>
    <property type="match status" value="1"/>
</dbReference>
<dbReference type="PRINTS" id="PR00987">
    <property type="entry name" value="TRNASYNTHGLU"/>
</dbReference>
<keyword evidence="11" id="KW-1185">Reference proteome</keyword>
<keyword evidence="3 7" id="KW-0547">Nucleotide-binding</keyword>
<feature type="domain" description="Glutamyl/glutaminyl-tRNA synthetase class Ib catalytic" evidence="8">
    <location>
        <begin position="3"/>
        <end position="308"/>
    </location>
</feature>
<dbReference type="InterPro" id="IPR049940">
    <property type="entry name" value="GluQ/Sye"/>
</dbReference>
<evidence type="ECO:0000256" key="3">
    <source>
        <dbReference type="ARBA" id="ARBA00022741"/>
    </source>
</evidence>
<feature type="short sequence motif" description="'HIGH' region" evidence="7">
    <location>
        <begin position="9"/>
        <end position="19"/>
    </location>
</feature>
<name>A0ABN8E7G5_9VIBR</name>
<dbReference type="Proteomes" id="UP000838748">
    <property type="component" value="Unassembled WGS sequence"/>
</dbReference>
<feature type="short sequence motif" description="'KMSKS' region" evidence="7">
    <location>
        <begin position="240"/>
        <end position="244"/>
    </location>
</feature>
<comment type="caution">
    <text evidence="7">Lacks conserved residue(s) required for the propagation of feature annotation.</text>
</comment>
<dbReference type="InterPro" id="IPR000924">
    <property type="entry name" value="Glu/Gln-tRNA-synth"/>
</dbReference>
<evidence type="ECO:0000256" key="6">
    <source>
        <dbReference type="ARBA" id="ARBA00023146"/>
    </source>
</evidence>
<evidence type="ECO:0000313" key="10">
    <source>
        <dbReference type="EMBL" id="CAH0540947.1"/>
    </source>
</evidence>
<evidence type="ECO:0000256" key="5">
    <source>
        <dbReference type="ARBA" id="ARBA00022917"/>
    </source>
</evidence>
<evidence type="ECO:0000256" key="7">
    <source>
        <dbReference type="HAMAP-Rule" id="MF_00022"/>
    </source>
</evidence>
<dbReference type="PANTHER" id="PTHR43311">
    <property type="entry name" value="GLUTAMATE--TRNA LIGASE"/>
    <property type="match status" value="1"/>
</dbReference>
<organism evidence="10 11">
    <name type="scientific">Vibrio marisflavi CECT 7928</name>
    <dbReference type="NCBI Taxonomy" id="634439"/>
    <lineage>
        <taxon>Bacteria</taxon>
        <taxon>Pseudomonadati</taxon>
        <taxon>Pseudomonadota</taxon>
        <taxon>Gammaproteobacteria</taxon>
        <taxon>Vibrionales</taxon>
        <taxon>Vibrionaceae</taxon>
        <taxon>Vibrio</taxon>
    </lineage>
</organism>
<dbReference type="InterPro" id="IPR004527">
    <property type="entry name" value="Glu-tRNA-ligase_bac/mito"/>
</dbReference>
<keyword evidence="6 7" id="KW-0030">Aminoacyl-tRNA synthetase</keyword>
<dbReference type="InterPro" id="IPR020751">
    <property type="entry name" value="aa-tRNA-synth_I_codon-bd_sub2"/>
</dbReference>
<dbReference type="Pfam" id="PF00749">
    <property type="entry name" value="tRNA-synt_1c"/>
    <property type="match status" value="1"/>
</dbReference>
<comment type="subcellular location">
    <subcellularLocation>
        <location evidence="7">Cytoplasm</location>
    </subcellularLocation>
</comment>
<feature type="domain" description="Aminoacyl-tRNA synthetase class I anticodon-binding" evidence="9">
    <location>
        <begin position="322"/>
        <end position="464"/>
    </location>
</feature>
<dbReference type="EC" id="6.1.1.17" evidence="7"/>
<comment type="caution">
    <text evidence="10">The sequence shown here is derived from an EMBL/GenBank/DDBJ whole genome shotgun (WGS) entry which is preliminary data.</text>
</comment>
<dbReference type="CDD" id="cd00808">
    <property type="entry name" value="GluRS_core"/>
    <property type="match status" value="1"/>
</dbReference>
<sequence>MTVKTRFAPSPTGYLHVGGARTALYSWLYAKNQGGEFVLRIEDTDLERSTQEAVDAILEGMTWMGLEWNEGPYYQTKRFDRYNEMVDKLLAEDKAYKCYASKELLDEVRAEQEANKEMPRYDANHPKIKAANDAATDGEPCVIRFCNPKEGSVVFEDQIRGRIEIGNDQLDDLIIRRTDGSPTYNFCVVVDDWDMGITHVVRGEDHINNTPRQINIYEALGAPVPTFAHCAMILGDDGAKLSKRHGAVSVMQYRDEGYLPNALNNYLVRLGWSHGDQEIFSKEEMIELFSLNAISKSASAFNTDKLLWLNNHYIKTSDPEYVAEHLQWHLDNQNISLENGPAITEVIKLVGERCNTLVELAEQSRYFYEDFSEFDATAAKKHLRGVAKAPLELALEKVNQLTEWTTESLHNVIKEVCEELEIGMGKIGMPLRVAVTGAGQSPSVDAVMQLIGKERVASRIEMALEFIRQREANA</sequence>
<dbReference type="Gene3D" id="3.40.50.620">
    <property type="entry name" value="HUPs"/>
    <property type="match status" value="1"/>
</dbReference>
<evidence type="ECO:0000256" key="2">
    <source>
        <dbReference type="ARBA" id="ARBA00022598"/>
    </source>
</evidence>
<dbReference type="Pfam" id="PF19269">
    <property type="entry name" value="Anticodon_2"/>
    <property type="match status" value="1"/>
</dbReference>
<dbReference type="InterPro" id="IPR033910">
    <property type="entry name" value="GluRS_core"/>
</dbReference>
<dbReference type="NCBIfam" id="TIGR00464">
    <property type="entry name" value="gltX_bact"/>
    <property type="match status" value="1"/>
</dbReference>
<keyword evidence="4 7" id="KW-0067">ATP-binding</keyword>
<evidence type="ECO:0000313" key="11">
    <source>
        <dbReference type="Proteomes" id="UP000838748"/>
    </source>
</evidence>
<dbReference type="InterPro" id="IPR008925">
    <property type="entry name" value="aa_tRNA-synth_I_cd-bd_sf"/>
</dbReference>
<dbReference type="GO" id="GO:0004818">
    <property type="term" value="F:glutamate-tRNA ligase activity"/>
    <property type="evidence" value="ECO:0007669"/>
    <property type="project" value="UniProtKB-EC"/>
</dbReference>
<dbReference type="InterPro" id="IPR020058">
    <property type="entry name" value="Glu/Gln-tRNA-synth_Ib_cat-dom"/>
</dbReference>
<comment type="subunit">
    <text evidence="7">Monomer.</text>
</comment>
<dbReference type="HAMAP" id="MF_00022">
    <property type="entry name" value="Glu_tRNA_synth_type1"/>
    <property type="match status" value="1"/>
</dbReference>
<comment type="catalytic activity">
    <reaction evidence="7">
        <text>tRNA(Glu) + L-glutamate + ATP = L-glutamyl-tRNA(Glu) + AMP + diphosphate</text>
        <dbReference type="Rhea" id="RHEA:23540"/>
        <dbReference type="Rhea" id="RHEA-COMP:9663"/>
        <dbReference type="Rhea" id="RHEA-COMP:9680"/>
        <dbReference type="ChEBI" id="CHEBI:29985"/>
        <dbReference type="ChEBI" id="CHEBI:30616"/>
        <dbReference type="ChEBI" id="CHEBI:33019"/>
        <dbReference type="ChEBI" id="CHEBI:78442"/>
        <dbReference type="ChEBI" id="CHEBI:78520"/>
        <dbReference type="ChEBI" id="CHEBI:456215"/>
        <dbReference type="EC" id="6.1.1.17"/>
    </reaction>
</comment>
<dbReference type="InterPro" id="IPR014729">
    <property type="entry name" value="Rossmann-like_a/b/a_fold"/>
</dbReference>
<evidence type="ECO:0000256" key="1">
    <source>
        <dbReference type="ARBA" id="ARBA00007894"/>
    </source>
</evidence>
<evidence type="ECO:0000259" key="9">
    <source>
        <dbReference type="Pfam" id="PF19269"/>
    </source>
</evidence>
<gene>
    <name evidence="7 10" type="primary">gltX</name>
    <name evidence="10" type="ORF">VMF7928_03249</name>
</gene>
<accession>A0ABN8E7G5</accession>
<reference evidence="10" key="1">
    <citation type="submission" date="2021-11" db="EMBL/GenBank/DDBJ databases">
        <authorList>
            <person name="Rodrigo-Torres L."/>
            <person name="Arahal R. D."/>
            <person name="Lucena T."/>
        </authorList>
    </citation>
    <scope>NUCLEOTIDE SEQUENCE</scope>
    <source>
        <strain evidence="10">CECT 7928</strain>
    </source>
</reference>
<keyword evidence="2 7" id="KW-0436">Ligase</keyword>
<dbReference type="InterPro" id="IPR001412">
    <property type="entry name" value="aa-tRNA-synth_I_CS"/>
</dbReference>
<dbReference type="EMBL" id="CAKLDM010000002">
    <property type="protein sequence ID" value="CAH0540947.1"/>
    <property type="molecule type" value="Genomic_DNA"/>
</dbReference>